<dbReference type="SUPFAM" id="SSF47413">
    <property type="entry name" value="lambda repressor-like DNA-binding domains"/>
    <property type="match status" value="1"/>
</dbReference>
<proteinExistence type="predicted"/>
<dbReference type="InterPro" id="IPR001387">
    <property type="entry name" value="Cro/C1-type_HTH"/>
</dbReference>
<reference evidence="7 8" key="1">
    <citation type="submission" date="2015-10" db="EMBL/GenBank/DDBJ databases">
        <title>Metagenome-Assembled Genomes uncover a global brackish microbiome.</title>
        <authorList>
            <person name="Hugerth L.W."/>
            <person name="Larsson J."/>
            <person name="Alneberg J."/>
            <person name="Lindh M.V."/>
            <person name="Legrand C."/>
            <person name="Pinhassi J."/>
            <person name="Andersson A.F."/>
        </authorList>
    </citation>
    <scope>NUCLEOTIDE SEQUENCE [LARGE SCALE GENOMIC DNA]</scope>
    <source>
        <strain evidence="7">BACL2 MAG-121001-bin67</strain>
    </source>
</reference>
<dbReference type="Pfam" id="PF13377">
    <property type="entry name" value="Peripla_BP_3"/>
    <property type="match status" value="1"/>
</dbReference>
<evidence type="ECO:0000313" key="8">
    <source>
        <dbReference type="Proteomes" id="UP000053349"/>
    </source>
</evidence>
<dbReference type="Pfam" id="PF00356">
    <property type="entry name" value="LacI"/>
    <property type="match status" value="1"/>
</dbReference>
<dbReference type="SMART" id="SM00354">
    <property type="entry name" value="HTH_LACI"/>
    <property type="match status" value="1"/>
</dbReference>
<dbReference type="Gene3D" id="3.40.50.2300">
    <property type="match status" value="2"/>
</dbReference>
<evidence type="ECO:0000259" key="6">
    <source>
        <dbReference type="PROSITE" id="PS50943"/>
    </source>
</evidence>
<dbReference type="GO" id="GO:0003700">
    <property type="term" value="F:DNA-binding transcription factor activity"/>
    <property type="evidence" value="ECO:0007669"/>
    <property type="project" value="TreeGrafter"/>
</dbReference>
<dbReference type="PROSITE" id="PS00356">
    <property type="entry name" value="HTH_LACI_1"/>
    <property type="match status" value="1"/>
</dbReference>
<keyword evidence="1" id="KW-0678">Repressor</keyword>
<keyword evidence="4" id="KW-0804">Transcription</keyword>
<dbReference type="Gene3D" id="1.10.260.40">
    <property type="entry name" value="lambda repressor-like DNA-binding domains"/>
    <property type="match status" value="1"/>
</dbReference>
<dbReference type="InterPro" id="IPR028082">
    <property type="entry name" value="Peripla_BP_I"/>
</dbReference>
<comment type="caution">
    <text evidence="7">The sequence shown here is derived from an EMBL/GenBank/DDBJ whole genome shotgun (WGS) entry which is preliminary data.</text>
</comment>
<dbReference type="InterPro" id="IPR046335">
    <property type="entry name" value="LacI/GalR-like_sensor"/>
</dbReference>
<evidence type="ECO:0000256" key="3">
    <source>
        <dbReference type="ARBA" id="ARBA00023125"/>
    </source>
</evidence>
<sequence length="352" mass="38420">MSKATISDVARKVGVSESTVSRFISGYKVRNAKRISRAIKDLDYRPNIVARNLKTGRTGLIAVVVPDITNPFFASLVRGAEIAAGDEYMIQLINTGDDLEREKWALKRMIGRVDGVIYVPLQESSEAISNKSLGSLPLVFVDRVLTKSNGFDSVLADNCQGGFLAASHLIELGHRSIAFISGPLSSTPGRERAIGFNKALAERGIVQNSQYFRESDFTSLGGYQAMSGLLSLKVRPTAVFIANNLMTIGALKALKEYRISVPEDMAVIGFDDHEISDLIDPPLTVISRDAHLQGALAMATLLERIRGINQFPPKQIKVDVNLVVRKSCGSTCHHRSNEEAKFEDTLSALTLT</sequence>
<protein>
    <submittedName>
        <fullName evidence="7">Uncharacterized protein</fullName>
    </submittedName>
</protein>
<dbReference type="Proteomes" id="UP000053349">
    <property type="component" value="Unassembled WGS sequence"/>
</dbReference>
<dbReference type="GO" id="GO:0000976">
    <property type="term" value="F:transcription cis-regulatory region binding"/>
    <property type="evidence" value="ECO:0007669"/>
    <property type="project" value="TreeGrafter"/>
</dbReference>
<dbReference type="InterPro" id="IPR010982">
    <property type="entry name" value="Lambda_DNA-bd_dom_sf"/>
</dbReference>
<organism evidence="7 8">
    <name type="scientific">Actinobacteria bacterium BACL2 MAG-121001-bin67</name>
    <dbReference type="NCBI Taxonomy" id="1655572"/>
    <lineage>
        <taxon>Bacteria</taxon>
        <taxon>Bacillati</taxon>
        <taxon>Actinomycetota</taxon>
        <taxon>Actinomycetes</taxon>
        <taxon>Actinomycetes incertae sedis</taxon>
        <taxon>ac1 cluster</taxon>
    </lineage>
</organism>
<dbReference type="PANTHER" id="PTHR30146">
    <property type="entry name" value="LACI-RELATED TRANSCRIPTIONAL REPRESSOR"/>
    <property type="match status" value="1"/>
</dbReference>
<feature type="domain" description="HTH cro/C1-type" evidence="6">
    <location>
        <begin position="5"/>
        <end position="45"/>
    </location>
</feature>
<keyword evidence="3" id="KW-0238">DNA-binding</keyword>
<dbReference type="CDD" id="cd01392">
    <property type="entry name" value="HTH_LacI"/>
    <property type="match status" value="1"/>
</dbReference>
<dbReference type="InterPro" id="IPR000843">
    <property type="entry name" value="HTH_LacI"/>
</dbReference>
<evidence type="ECO:0000256" key="2">
    <source>
        <dbReference type="ARBA" id="ARBA00023015"/>
    </source>
</evidence>
<accession>A0A0R2P8N0</accession>
<dbReference type="SUPFAM" id="SSF53822">
    <property type="entry name" value="Periplasmic binding protein-like I"/>
    <property type="match status" value="1"/>
</dbReference>
<gene>
    <name evidence="7" type="ORF">ABR64_02950</name>
</gene>
<dbReference type="PANTHER" id="PTHR30146:SF148">
    <property type="entry name" value="HTH-TYPE TRANSCRIPTIONAL REPRESSOR PURR-RELATED"/>
    <property type="match status" value="1"/>
</dbReference>
<dbReference type="CDD" id="cd06267">
    <property type="entry name" value="PBP1_LacI_sugar_binding-like"/>
    <property type="match status" value="1"/>
</dbReference>
<dbReference type="AlphaFoldDB" id="A0A0R2P8N0"/>
<name>A0A0R2P8N0_9ACTN</name>
<evidence type="ECO:0000313" key="7">
    <source>
        <dbReference type="EMBL" id="KRO33195.1"/>
    </source>
</evidence>
<dbReference type="EMBL" id="LIAW01000010">
    <property type="protein sequence ID" value="KRO33195.1"/>
    <property type="molecule type" value="Genomic_DNA"/>
</dbReference>
<feature type="domain" description="HTH lacI-type" evidence="5">
    <location>
        <begin position="4"/>
        <end position="55"/>
    </location>
</feature>
<dbReference type="PROSITE" id="PS50932">
    <property type="entry name" value="HTH_LACI_2"/>
    <property type="match status" value="1"/>
</dbReference>
<evidence type="ECO:0000256" key="4">
    <source>
        <dbReference type="ARBA" id="ARBA00023163"/>
    </source>
</evidence>
<evidence type="ECO:0000256" key="1">
    <source>
        <dbReference type="ARBA" id="ARBA00022491"/>
    </source>
</evidence>
<keyword evidence="2" id="KW-0805">Transcription regulation</keyword>
<evidence type="ECO:0000259" key="5">
    <source>
        <dbReference type="PROSITE" id="PS50932"/>
    </source>
</evidence>
<dbReference type="PROSITE" id="PS50943">
    <property type="entry name" value="HTH_CROC1"/>
    <property type="match status" value="1"/>
</dbReference>